<dbReference type="EMBL" id="BJUW01000002">
    <property type="protein sequence ID" value="GEK85482.1"/>
    <property type="molecule type" value="Genomic_DNA"/>
</dbReference>
<proteinExistence type="predicted"/>
<evidence type="ECO:0000313" key="2">
    <source>
        <dbReference type="EMBL" id="GEK85482.1"/>
    </source>
</evidence>
<protein>
    <submittedName>
        <fullName evidence="2">Uncharacterized protein</fullName>
    </submittedName>
</protein>
<dbReference type="Proteomes" id="UP000321225">
    <property type="component" value="Unassembled WGS sequence"/>
</dbReference>
<dbReference type="AlphaFoldDB" id="A0A511ABM4"/>
<organism evidence="2 3">
    <name type="scientific">Microbacterium aerolatum</name>
    <dbReference type="NCBI Taxonomy" id="153731"/>
    <lineage>
        <taxon>Bacteria</taxon>
        <taxon>Bacillati</taxon>
        <taxon>Actinomycetota</taxon>
        <taxon>Actinomycetes</taxon>
        <taxon>Micrococcales</taxon>
        <taxon>Microbacteriaceae</taxon>
        <taxon>Microbacterium</taxon>
    </lineage>
</organism>
<dbReference type="OrthoDB" id="5186655at2"/>
<feature type="region of interest" description="Disordered" evidence="1">
    <location>
        <begin position="1"/>
        <end position="22"/>
    </location>
</feature>
<keyword evidence="3" id="KW-1185">Reference proteome</keyword>
<comment type="caution">
    <text evidence="2">The sequence shown here is derived from an EMBL/GenBank/DDBJ whole genome shotgun (WGS) entry which is preliminary data.</text>
</comment>
<gene>
    <name evidence="2" type="ORF">MAE01_06580</name>
</gene>
<dbReference type="RefSeq" id="WP_147038120.1">
    <property type="nucleotide sequence ID" value="NZ_BJUW01000002.1"/>
</dbReference>
<sequence length="202" mass="22516">MTFFPPDPDVPEPQERESSQPRWWAAPEDEMPALFPASEILATTDHVAVALMGAAIYRDGIEFRLERRLRRNGLPGPEWNKLCGAFMEHHPWGDPMDPAGRLRFGLVLGDGERVFADQSRFFGDGDPMAEPTHHTLNRRGGGGGGDGNSYSGSDGLWLWPAPPAGPIELVMQWPAFNIDERRVILDGNGMLELVPLARRFWS</sequence>
<reference evidence="2 3" key="1">
    <citation type="submission" date="2019-07" db="EMBL/GenBank/DDBJ databases">
        <title>Whole genome shotgun sequence of Microbacterium aerolatum NBRC 103071.</title>
        <authorList>
            <person name="Hosoyama A."/>
            <person name="Uohara A."/>
            <person name="Ohji S."/>
            <person name="Ichikawa N."/>
        </authorList>
    </citation>
    <scope>NUCLEOTIDE SEQUENCE [LARGE SCALE GENOMIC DNA]</scope>
    <source>
        <strain evidence="2 3">NBRC 103071</strain>
    </source>
</reference>
<evidence type="ECO:0000313" key="3">
    <source>
        <dbReference type="Proteomes" id="UP000321225"/>
    </source>
</evidence>
<name>A0A511ABM4_9MICO</name>
<accession>A0A511ABM4</accession>
<feature type="region of interest" description="Disordered" evidence="1">
    <location>
        <begin position="126"/>
        <end position="147"/>
    </location>
</feature>
<evidence type="ECO:0000256" key="1">
    <source>
        <dbReference type="SAM" id="MobiDB-lite"/>
    </source>
</evidence>